<comment type="function">
    <text evidence="1">The B regulatory subunit might modulate substrate selectivity and catalytic activity, and also might direct the localization of the catalytic enzyme to a particular subcellular compartment.</text>
</comment>
<dbReference type="SUPFAM" id="SSF48371">
    <property type="entry name" value="ARM repeat"/>
    <property type="match status" value="1"/>
</dbReference>
<protein>
    <recommendedName>
        <fullName evidence="1">Serine/threonine-protein phosphatase 2A 56 kDa regulatory subunit</fullName>
    </recommendedName>
</protein>
<dbReference type="InterPro" id="IPR016024">
    <property type="entry name" value="ARM-type_fold"/>
</dbReference>
<dbReference type="PANTHER" id="PTHR10257:SF3">
    <property type="entry name" value="SERINE_THREONINE-PROTEIN PHOSPHATASE 2A 56 KDA REGULATORY SUBUNIT GAMMA ISOFORM"/>
    <property type="match status" value="1"/>
</dbReference>
<feature type="compositionally biased region" description="Basic and acidic residues" evidence="2">
    <location>
        <begin position="35"/>
        <end position="58"/>
    </location>
</feature>
<dbReference type="OrthoDB" id="10264446at2759"/>
<evidence type="ECO:0000256" key="2">
    <source>
        <dbReference type="SAM" id="MobiDB-lite"/>
    </source>
</evidence>
<organism evidence="3 4">
    <name type="scientific">Komagataella pastoris</name>
    <name type="common">Yeast</name>
    <name type="synonym">Pichia pastoris</name>
    <dbReference type="NCBI Taxonomy" id="4922"/>
    <lineage>
        <taxon>Eukaryota</taxon>
        <taxon>Fungi</taxon>
        <taxon>Dikarya</taxon>
        <taxon>Ascomycota</taxon>
        <taxon>Saccharomycotina</taxon>
        <taxon>Pichiomycetes</taxon>
        <taxon>Pichiales</taxon>
        <taxon>Pichiaceae</taxon>
        <taxon>Komagataella</taxon>
    </lineage>
</organism>
<name>A0A1B2JAE5_PICPA</name>
<feature type="compositionally biased region" description="Low complexity" evidence="2">
    <location>
        <begin position="24"/>
        <end position="34"/>
    </location>
</feature>
<dbReference type="Proteomes" id="UP000094565">
    <property type="component" value="Chromosome 2"/>
</dbReference>
<dbReference type="EMBL" id="CP014585">
    <property type="protein sequence ID" value="ANZ74993.1"/>
    <property type="molecule type" value="Genomic_DNA"/>
</dbReference>
<evidence type="ECO:0000313" key="4">
    <source>
        <dbReference type="Proteomes" id="UP000094565"/>
    </source>
</evidence>
<feature type="region of interest" description="Disordered" evidence="2">
    <location>
        <begin position="1"/>
        <end position="72"/>
    </location>
</feature>
<dbReference type="GO" id="GO:0000159">
    <property type="term" value="C:protein phosphatase type 2A complex"/>
    <property type="evidence" value="ECO:0007669"/>
    <property type="project" value="UniProtKB-UniRule"/>
</dbReference>
<evidence type="ECO:0000256" key="1">
    <source>
        <dbReference type="PIRNR" id="PIRNR028043"/>
    </source>
</evidence>
<dbReference type="PIRSF" id="PIRSF028043">
    <property type="entry name" value="PP2A_B56"/>
    <property type="match status" value="1"/>
</dbReference>
<feature type="compositionally biased region" description="Basic residues" evidence="2">
    <location>
        <begin position="1"/>
        <end position="10"/>
    </location>
</feature>
<dbReference type="GO" id="GO:0019888">
    <property type="term" value="F:protein phosphatase regulator activity"/>
    <property type="evidence" value="ECO:0007669"/>
    <property type="project" value="UniProtKB-UniRule"/>
</dbReference>
<dbReference type="AlphaFoldDB" id="A0A1B2JAE5"/>
<dbReference type="Pfam" id="PF01603">
    <property type="entry name" value="B56"/>
    <property type="match status" value="2"/>
</dbReference>
<proteinExistence type="inferred from homology"/>
<dbReference type="GO" id="GO:0007165">
    <property type="term" value="P:signal transduction"/>
    <property type="evidence" value="ECO:0007669"/>
    <property type="project" value="InterPro"/>
</dbReference>
<dbReference type="Gene3D" id="1.25.10.10">
    <property type="entry name" value="Leucine-rich Repeat Variant"/>
    <property type="match status" value="1"/>
</dbReference>
<gene>
    <name evidence="3" type="primary">RTS1</name>
    <name evidence="3" type="ORF">ATY40_BA7502159</name>
</gene>
<comment type="similarity">
    <text evidence="1">Belongs to the phosphatase 2A regulatory subunit.</text>
</comment>
<dbReference type="PANTHER" id="PTHR10257">
    <property type="entry name" value="SERINE/THREONINE PROTEIN PHOSPHATASE 2A PP2A REGULATORY SUBUNIT B"/>
    <property type="match status" value="1"/>
</dbReference>
<sequence length="646" mass="73821">MMKSFKKLTRAKSTSSNSKKKDASVSSGGASSSSSKDKKPTNSEKSSRDKEKEKDKRKTPTTPTLLTPKVQTPIAVSISQQQTEPPSSNSNVNGVQVDIHAPITDPLEVPHSLHSFENYPSPQHHTDIDLIKTPKRHNSSRFEPSSGTVEFKRLPTFHEVPVEERLDLFIEKVDQCNVMFDFSDPSSELTNKELKTMTLQELTNFIASNEFTYTEEIYQHVVTMFKTNIFRPIPPPVNPIGDIYDPDEDEPVFELSWPHMQAVYDFFLTFVQSPDFNHTIAKQFIDHKFVLTMLELFDSEDPKERDCLKTVLHRIYGKFLSLRAFIRRSINNIFLQFIYETGRFNGIPELLEILGSIINGFALPLKEEHKNFLCRILIPLHKARSLSLYHPQLAYCVVQFIEKDEKLTEDVVNGLLKYWPKVNSPKEVMFLNEIEDILEIMKPSEFLKIDTPLFAQLAKCISSPHFQVSEKALCFWNSDRFLGLIAEDNENILSILYPSLYEIISQNIPQDQITTNSTPTTNTVEVGDDADGDELLDSHYEHESNSYVNLQHQQLISQFQNQQSDVSGGNWNNTITALALGAINFFMELNPELYQKCATLYEEQSHERKKQDAQRAAKWEQLEKLAEERKASLDQNVSSPDGNGQG</sequence>
<feature type="compositionally biased region" description="Low complexity" evidence="2">
    <location>
        <begin position="60"/>
        <end position="69"/>
    </location>
</feature>
<reference evidence="3 4" key="1">
    <citation type="submission" date="2016-02" db="EMBL/GenBank/DDBJ databases">
        <title>Comparative genomic and transcriptomic foundation for Pichia pastoris.</title>
        <authorList>
            <person name="Love K.R."/>
            <person name="Shah K.A."/>
            <person name="Whittaker C.A."/>
            <person name="Wu J."/>
            <person name="Bartlett M.C."/>
            <person name="Ma D."/>
            <person name="Leeson R.L."/>
            <person name="Priest M."/>
            <person name="Young S.K."/>
            <person name="Love J.C."/>
        </authorList>
    </citation>
    <scope>NUCLEOTIDE SEQUENCE [LARGE SCALE GENOMIC DNA]</scope>
    <source>
        <strain evidence="3 4">ATCC 28485</strain>
    </source>
</reference>
<evidence type="ECO:0000313" key="3">
    <source>
        <dbReference type="EMBL" id="ANZ74993.1"/>
    </source>
</evidence>
<dbReference type="InterPro" id="IPR002554">
    <property type="entry name" value="PP2A_B56"/>
</dbReference>
<dbReference type="InterPro" id="IPR011989">
    <property type="entry name" value="ARM-like"/>
</dbReference>
<accession>A0A1B2JAE5</accession>
<keyword evidence="4" id="KW-1185">Reference proteome</keyword>
<dbReference type="FunFam" id="1.25.10.10:FF:000372">
    <property type="entry name" value="Serine/threonine protein phosphatase 2A regulatory subunit"/>
    <property type="match status" value="1"/>
</dbReference>